<accession>A0A072P818</accession>
<dbReference type="RefSeq" id="XP_013258457.1">
    <property type="nucleotide sequence ID" value="XM_013403003.1"/>
</dbReference>
<dbReference type="InterPro" id="IPR047121">
    <property type="entry name" value="YjiB-like"/>
</dbReference>
<proteinExistence type="predicted"/>
<sequence length="175" mass="19529">MNPESYQCSPTEMVPNSRFPVLVYRDVLQKPYNEEIICSQIEQNAWIHRRTWGGIPRHHFHPNTNEVYAVCAGSSTLSLGAYPGQDATLTVKLIAGILIVLPAGVSHCSLEWSNDYRYLRFYPVDSPRWKNEHCSSPDRLVDLSAKATAVPVPTKDPFNGCRGGLLTIWGSAVSL</sequence>
<dbReference type="Gene3D" id="2.60.120.10">
    <property type="entry name" value="Jelly Rolls"/>
    <property type="match status" value="1"/>
</dbReference>
<dbReference type="AlphaFoldDB" id="A0A072P818"/>
<organism evidence="1 2">
    <name type="scientific">Exophiala aquamarina CBS 119918</name>
    <dbReference type="NCBI Taxonomy" id="1182545"/>
    <lineage>
        <taxon>Eukaryota</taxon>
        <taxon>Fungi</taxon>
        <taxon>Dikarya</taxon>
        <taxon>Ascomycota</taxon>
        <taxon>Pezizomycotina</taxon>
        <taxon>Eurotiomycetes</taxon>
        <taxon>Chaetothyriomycetidae</taxon>
        <taxon>Chaetothyriales</taxon>
        <taxon>Herpotrichiellaceae</taxon>
        <taxon>Exophiala</taxon>
    </lineage>
</organism>
<dbReference type="OrthoDB" id="2446447at2759"/>
<dbReference type="HOGENOM" id="CLU_084522_1_0_1"/>
<reference evidence="1 2" key="1">
    <citation type="submission" date="2013-03" db="EMBL/GenBank/DDBJ databases">
        <title>The Genome Sequence of Exophiala aquamarina CBS 119918.</title>
        <authorList>
            <consortium name="The Broad Institute Genomics Platform"/>
            <person name="Cuomo C."/>
            <person name="de Hoog S."/>
            <person name="Gorbushina A."/>
            <person name="Walker B."/>
            <person name="Young S.K."/>
            <person name="Zeng Q."/>
            <person name="Gargeya S."/>
            <person name="Fitzgerald M."/>
            <person name="Haas B."/>
            <person name="Abouelleil A."/>
            <person name="Allen A.W."/>
            <person name="Alvarado L."/>
            <person name="Arachchi H.M."/>
            <person name="Berlin A.M."/>
            <person name="Chapman S.B."/>
            <person name="Gainer-Dewar J."/>
            <person name="Goldberg J."/>
            <person name="Griggs A."/>
            <person name="Gujja S."/>
            <person name="Hansen M."/>
            <person name="Howarth C."/>
            <person name="Imamovic A."/>
            <person name="Ireland A."/>
            <person name="Larimer J."/>
            <person name="McCowan C."/>
            <person name="Murphy C."/>
            <person name="Pearson M."/>
            <person name="Poon T.W."/>
            <person name="Priest M."/>
            <person name="Roberts A."/>
            <person name="Saif S."/>
            <person name="Shea T."/>
            <person name="Sisk P."/>
            <person name="Sykes S."/>
            <person name="Wortman J."/>
            <person name="Nusbaum C."/>
            <person name="Birren B."/>
        </authorList>
    </citation>
    <scope>NUCLEOTIDE SEQUENCE [LARGE SCALE GENOMIC DNA]</scope>
    <source>
        <strain evidence="1 2">CBS 119918</strain>
    </source>
</reference>
<dbReference type="Proteomes" id="UP000027920">
    <property type="component" value="Unassembled WGS sequence"/>
</dbReference>
<dbReference type="PANTHER" id="PTHR36448">
    <property type="entry name" value="BLR7373 PROTEIN"/>
    <property type="match status" value="1"/>
</dbReference>
<name>A0A072P818_9EURO</name>
<evidence type="ECO:0008006" key="3">
    <source>
        <dbReference type="Google" id="ProtNLM"/>
    </source>
</evidence>
<dbReference type="VEuPathDB" id="FungiDB:A1O9_07447"/>
<dbReference type="PANTHER" id="PTHR36448:SF2">
    <property type="entry name" value="CUPIN TYPE-1 DOMAIN-CONTAINING PROTEIN"/>
    <property type="match status" value="1"/>
</dbReference>
<dbReference type="InterPro" id="IPR014710">
    <property type="entry name" value="RmlC-like_jellyroll"/>
</dbReference>
<keyword evidence="2" id="KW-1185">Reference proteome</keyword>
<protein>
    <recommendedName>
        <fullName evidence="3">Cupin type-1 domain-containing protein</fullName>
    </recommendedName>
</protein>
<dbReference type="InterPro" id="IPR011051">
    <property type="entry name" value="RmlC_Cupin_sf"/>
</dbReference>
<gene>
    <name evidence="1" type="ORF">A1O9_07447</name>
</gene>
<dbReference type="EMBL" id="AMGV01000006">
    <property type="protein sequence ID" value="KEF55867.1"/>
    <property type="molecule type" value="Genomic_DNA"/>
</dbReference>
<dbReference type="SUPFAM" id="SSF51182">
    <property type="entry name" value="RmlC-like cupins"/>
    <property type="match status" value="1"/>
</dbReference>
<evidence type="ECO:0000313" key="1">
    <source>
        <dbReference type="EMBL" id="KEF55867.1"/>
    </source>
</evidence>
<evidence type="ECO:0000313" key="2">
    <source>
        <dbReference type="Proteomes" id="UP000027920"/>
    </source>
</evidence>
<dbReference type="GeneID" id="25282361"/>
<comment type="caution">
    <text evidence="1">The sequence shown here is derived from an EMBL/GenBank/DDBJ whole genome shotgun (WGS) entry which is preliminary data.</text>
</comment>
<dbReference type="CDD" id="cd02219">
    <property type="entry name" value="cupin_YjlB-like"/>
    <property type="match status" value="1"/>
</dbReference>